<evidence type="ECO:0000313" key="3">
    <source>
        <dbReference type="Proteomes" id="UP000241538"/>
    </source>
</evidence>
<dbReference type="Pfam" id="PF19180">
    <property type="entry name" value="DUF5862"/>
    <property type="match status" value="1"/>
</dbReference>
<reference evidence="2 3" key="1">
    <citation type="journal article" date="2018" name="Int J Genomics">
        <title>Comparative Genomics Analysis of Plasmid pPV989-94 from a Clinical Isolate of Pantoea vagans PV989.</title>
        <authorList>
            <person name="Xu L."/>
            <person name="Yin M."/>
            <person name="Zhu T."/>
            <person name="Lu J."/>
            <person name="Bao Q."/>
        </authorList>
    </citation>
    <scope>NUCLEOTIDE SEQUENCE [LARGE SCALE GENOMIC DNA]</scope>
    <source>
        <strain evidence="2 3">PV989</strain>
    </source>
</reference>
<sequence length="99" mass="9836">MRTLKKYEISVVSGGAVATANEVNAFFEGIVWGALDGLATGVTVGGSASRDAVFGIIAQGVGAILGGIIGPIAGAIMGAMVGRDAVAAYAADFRKQYAS</sequence>
<evidence type="ECO:0000259" key="1">
    <source>
        <dbReference type="Pfam" id="PF19180"/>
    </source>
</evidence>
<dbReference type="EMBL" id="CP028349">
    <property type="protein sequence ID" value="AVV36409.1"/>
    <property type="molecule type" value="Genomic_DNA"/>
</dbReference>
<evidence type="ECO:0000313" key="2">
    <source>
        <dbReference type="EMBL" id="AVV36409.1"/>
    </source>
</evidence>
<dbReference type="InterPro" id="IPR043847">
    <property type="entry name" value="DUF5862"/>
</dbReference>
<feature type="domain" description="DUF5862" evidence="1">
    <location>
        <begin position="29"/>
        <end position="94"/>
    </location>
</feature>
<protein>
    <recommendedName>
        <fullName evidence="1">DUF5862 domain-containing protein</fullName>
    </recommendedName>
</protein>
<proteinExistence type="predicted"/>
<gene>
    <name evidence="2" type="ORF">C9381_03995</name>
</gene>
<accession>A0AAN1NNI6</accession>
<dbReference type="Proteomes" id="UP000241538">
    <property type="component" value="Chromosome"/>
</dbReference>
<dbReference type="RefSeq" id="WP_033781602.1">
    <property type="nucleotide sequence ID" value="NZ_CP028349.1"/>
</dbReference>
<dbReference type="AlphaFoldDB" id="A0AAN1NNI6"/>
<organism evidence="2 3">
    <name type="scientific">Pantoea vagans</name>
    <dbReference type="NCBI Taxonomy" id="470934"/>
    <lineage>
        <taxon>Bacteria</taxon>
        <taxon>Pseudomonadati</taxon>
        <taxon>Pseudomonadota</taxon>
        <taxon>Gammaproteobacteria</taxon>
        <taxon>Enterobacterales</taxon>
        <taxon>Erwiniaceae</taxon>
        <taxon>Pantoea</taxon>
    </lineage>
</organism>
<name>A0AAN1NNI6_9GAMM</name>